<accession>A0A0F9TDH9</accession>
<proteinExistence type="predicted"/>
<organism evidence="1">
    <name type="scientific">marine sediment metagenome</name>
    <dbReference type="NCBI Taxonomy" id="412755"/>
    <lineage>
        <taxon>unclassified sequences</taxon>
        <taxon>metagenomes</taxon>
        <taxon>ecological metagenomes</taxon>
    </lineage>
</organism>
<dbReference type="AlphaFoldDB" id="A0A0F9TDH9"/>
<name>A0A0F9TDH9_9ZZZZ</name>
<sequence>MKIKLRKTDRLFTQIQRFRFNYTCQKCGRQYDEDGSLYNLGVSHYYGRSREATRYDDDNVTLLCNMPCHRRWGGEERADYTEYMITRLGQKGFEELTIRSNTYKKRDDVQTEAILKEKIKEMEDG</sequence>
<protein>
    <submittedName>
        <fullName evidence="1">Uncharacterized protein</fullName>
    </submittedName>
</protein>
<comment type="caution">
    <text evidence="1">The sequence shown here is derived from an EMBL/GenBank/DDBJ whole genome shotgun (WGS) entry which is preliminary data.</text>
</comment>
<evidence type="ECO:0000313" key="1">
    <source>
        <dbReference type="EMBL" id="KKN72942.1"/>
    </source>
</evidence>
<reference evidence="1" key="1">
    <citation type="journal article" date="2015" name="Nature">
        <title>Complex archaea that bridge the gap between prokaryotes and eukaryotes.</title>
        <authorList>
            <person name="Spang A."/>
            <person name="Saw J.H."/>
            <person name="Jorgensen S.L."/>
            <person name="Zaremba-Niedzwiedzka K."/>
            <person name="Martijn J."/>
            <person name="Lind A.E."/>
            <person name="van Eijk R."/>
            <person name="Schleper C."/>
            <person name="Guy L."/>
            <person name="Ettema T.J."/>
        </authorList>
    </citation>
    <scope>NUCLEOTIDE SEQUENCE</scope>
</reference>
<gene>
    <name evidence="1" type="ORF">LCGC14_0406460</name>
</gene>
<dbReference type="Gene3D" id="1.10.30.50">
    <property type="match status" value="1"/>
</dbReference>
<dbReference type="EMBL" id="LAZR01000353">
    <property type="protein sequence ID" value="KKN72942.1"/>
    <property type="molecule type" value="Genomic_DNA"/>
</dbReference>